<dbReference type="Pfam" id="PF21186">
    <property type="entry name" value="DUF6852"/>
    <property type="match status" value="1"/>
</dbReference>
<accession>A0A1I1NGN0</accession>
<gene>
    <name evidence="3" type="ORF">SAMN05421780_11514</name>
</gene>
<dbReference type="Gene3D" id="2.30.30.730">
    <property type="match status" value="1"/>
</dbReference>
<dbReference type="AlphaFoldDB" id="A0A1I1NGN0"/>
<dbReference type="RefSeq" id="WP_091516544.1">
    <property type="nucleotide sequence ID" value="NZ_FOLE01000015.1"/>
</dbReference>
<organism evidence="3 4">
    <name type="scientific">Flexibacter flexilis DSM 6793</name>
    <dbReference type="NCBI Taxonomy" id="927664"/>
    <lineage>
        <taxon>Bacteria</taxon>
        <taxon>Pseudomonadati</taxon>
        <taxon>Bacteroidota</taxon>
        <taxon>Cytophagia</taxon>
        <taxon>Cytophagales</taxon>
        <taxon>Flexibacteraceae</taxon>
        <taxon>Flexibacter</taxon>
    </lineage>
</organism>
<feature type="domain" description="DUF6852" evidence="2">
    <location>
        <begin position="52"/>
        <end position="123"/>
    </location>
</feature>
<dbReference type="Proteomes" id="UP000199514">
    <property type="component" value="Unassembled WGS sequence"/>
</dbReference>
<feature type="domain" description="DUF5606" evidence="1">
    <location>
        <begin position="3"/>
        <end position="49"/>
    </location>
</feature>
<evidence type="ECO:0000259" key="1">
    <source>
        <dbReference type="Pfam" id="PF18347"/>
    </source>
</evidence>
<dbReference type="InterPro" id="IPR049281">
    <property type="entry name" value="BVU_3817-like_C_sf"/>
</dbReference>
<evidence type="ECO:0000313" key="4">
    <source>
        <dbReference type="Proteomes" id="UP000199514"/>
    </source>
</evidence>
<dbReference type="InterPro" id="IPR041218">
    <property type="entry name" value="DUF5606"/>
</dbReference>
<dbReference type="EMBL" id="FOLE01000015">
    <property type="protein sequence ID" value="SFC96789.1"/>
    <property type="molecule type" value="Genomic_DNA"/>
</dbReference>
<name>A0A1I1NGN0_9BACT</name>
<sequence>MNLQDIATISGKGGLFRISKPTRTGVILETLDAQKSKIVAGATSRVSILKEISIYTTSKEGSVLLEKVLMDIFTKYEGKTVELSSKSSEKELWDFVFGVIEDCDKSRVYTSDLKKLVSWYNILVQYAPDLFVAKTEEAPA</sequence>
<proteinExistence type="predicted"/>
<evidence type="ECO:0000313" key="3">
    <source>
        <dbReference type="EMBL" id="SFC96789.1"/>
    </source>
</evidence>
<dbReference type="Pfam" id="PF18347">
    <property type="entry name" value="DUF5606"/>
    <property type="match status" value="1"/>
</dbReference>
<dbReference type="STRING" id="927664.SAMN05421780_11514"/>
<evidence type="ECO:0000259" key="2">
    <source>
        <dbReference type="Pfam" id="PF21186"/>
    </source>
</evidence>
<dbReference type="InterPro" id="IPR049282">
    <property type="entry name" value="BVU_3817_N_sf"/>
</dbReference>
<dbReference type="Gene3D" id="1.10.10.1650">
    <property type="match status" value="1"/>
</dbReference>
<dbReference type="InterPro" id="IPR049280">
    <property type="entry name" value="DUF6852"/>
</dbReference>
<keyword evidence="4" id="KW-1185">Reference proteome</keyword>
<protein>
    <submittedName>
        <fullName evidence="3">Uncharacterized protein</fullName>
    </submittedName>
</protein>
<reference evidence="3 4" key="1">
    <citation type="submission" date="2016-10" db="EMBL/GenBank/DDBJ databases">
        <authorList>
            <person name="de Groot N.N."/>
        </authorList>
    </citation>
    <scope>NUCLEOTIDE SEQUENCE [LARGE SCALE GENOMIC DNA]</scope>
    <source>
        <strain evidence="3 4">DSM 6793</strain>
    </source>
</reference>
<dbReference type="OrthoDB" id="675198at2"/>